<dbReference type="GO" id="GO:0005737">
    <property type="term" value="C:cytoplasm"/>
    <property type="evidence" value="ECO:0007669"/>
    <property type="project" value="TreeGrafter"/>
</dbReference>
<accession>A0A382EP57</accession>
<dbReference type="Pfam" id="PF00884">
    <property type="entry name" value="Sulfatase"/>
    <property type="match status" value="1"/>
</dbReference>
<dbReference type="InterPro" id="IPR017850">
    <property type="entry name" value="Alkaline_phosphatase_core_sf"/>
</dbReference>
<keyword evidence="1" id="KW-0479">Metal-binding</keyword>
<gene>
    <name evidence="4" type="ORF">METZ01_LOCUS205003</name>
</gene>
<reference evidence="4" key="1">
    <citation type="submission" date="2018-05" db="EMBL/GenBank/DDBJ databases">
        <authorList>
            <person name="Lanie J.A."/>
            <person name="Ng W.-L."/>
            <person name="Kazmierczak K.M."/>
            <person name="Andrzejewski T.M."/>
            <person name="Davidsen T.M."/>
            <person name="Wayne K.J."/>
            <person name="Tettelin H."/>
            <person name="Glass J.I."/>
            <person name="Rusch D."/>
            <person name="Podicherti R."/>
            <person name="Tsui H.-C.T."/>
            <person name="Winkler M.E."/>
        </authorList>
    </citation>
    <scope>NUCLEOTIDE SEQUENCE</scope>
</reference>
<dbReference type="PANTHER" id="PTHR45953">
    <property type="entry name" value="IDURONATE 2-SULFATASE"/>
    <property type="match status" value="1"/>
</dbReference>
<organism evidence="4">
    <name type="scientific">marine metagenome</name>
    <dbReference type="NCBI Taxonomy" id="408172"/>
    <lineage>
        <taxon>unclassified sequences</taxon>
        <taxon>metagenomes</taxon>
        <taxon>ecological metagenomes</taxon>
    </lineage>
</organism>
<name>A0A382EP57_9ZZZZ</name>
<dbReference type="EMBL" id="UINC01045414">
    <property type="protein sequence ID" value="SVB52149.1"/>
    <property type="molecule type" value="Genomic_DNA"/>
</dbReference>
<proteinExistence type="predicted"/>
<dbReference type="InterPro" id="IPR000917">
    <property type="entry name" value="Sulfatase_N"/>
</dbReference>
<dbReference type="PANTHER" id="PTHR45953:SF1">
    <property type="entry name" value="IDURONATE 2-SULFATASE"/>
    <property type="match status" value="1"/>
</dbReference>
<dbReference type="SUPFAM" id="SSF53649">
    <property type="entry name" value="Alkaline phosphatase-like"/>
    <property type="match status" value="1"/>
</dbReference>
<dbReference type="GO" id="GO:0008484">
    <property type="term" value="F:sulfuric ester hydrolase activity"/>
    <property type="evidence" value="ECO:0007669"/>
    <property type="project" value="TreeGrafter"/>
</dbReference>
<dbReference type="AlphaFoldDB" id="A0A382EP57"/>
<feature type="domain" description="Sulfatase N-terminal" evidence="3">
    <location>
        <begin position="2"/>
        <end position="191"/>
    </location>
</feature>
<sequence length="211" mass="24259">MRNVILISLDTLRASSMSCYGHKNLTTPHLDRLTSNAALFETCISPHIPTHPAHTTMLTGKDVLTHQIITQGGSLNLNLSIKTIAELLNEVGYSTVAADNLGRWFNRGFAEEHYQGYRWETKYRNARKAEAVNNTAMKMIDLAVAQNQPFFAFLHYWDPHTPYLPPLPFERMFYTGDECDPNNRSMDPVYDCEPFKYYFMQWMCKPDPSDP</sequence>
<keyword evidence="2" id="KW-0378">Hydrolase</keyword>
<feature type="non-terminal residue" evidence="4">
    <location>
        <position position="211"/>
    </location>
</feature>
<evidence type="ECO:0000256" key="2">
    <source>
        <dbReference type="ARBA" id="ARBA00022801"/>
    </source>
</evidence>
<evidence type="ECO:0000259" key="3">
    <source>
        <dbReference type="Pfam" id="PF00884"/>
    </source>
</evidence>
<dbReference type="Gene3D" id="3.40.720.10">
    <property type="entry name" value="Alkaline Phosphatase, subunit A"/>
    <property type="match status" value="1"/>
</dbReference>
<evidence type="ECO:0000256" key="1">
    <source>
        <dbReference type="ARBA" id="ARBA00022723"/>
    </source>
</evidence>
<dbReference type="GO" id="GO:0046872">
    <property type="term" value="F:metal ion binding"/>
    <property type="evidence" value="ECO:0007669"/>
    <property type="project" value="UniProtKB-KW"/>
</dbReference>
<evidence type="ECO:0000313" key="4">
    <source>
        <dbReference type="EMBL" id="SVB52149.1"/>
    </source>
</evidence>
<protein>
    <recommendedName>
        <fullName evidence="3">Sulfatase N-terminal domain-containing protein</fullName>
    </recommendedName>
</protein>